<name>A0AAV7Y513_9NEOP</name>
<proteinExistence type="predicted"/>
<keyword evidence="2" id="KW-1185">Reference proteome</keyword>
<accession>A0AAV7Y513</accession>
<dbReference type="AlphaFoldDB" id="A0AAV7Y513"/>
<gene>
    <name evidence="1" type="ORF">ONE63_000947</name>
</gene>
<dbReference type="EMBL" id="JAPTSV010000001">
    <property type="protein sequence ID" value="KAJ1532343.1"/>
    <property type="molecule type" value="Genomic_DNA"/>
</dbReference>
<dbReference type="Proteomes" id="UP001075354">
    <property type="component" value="Chromosome 1"/>
</dbReference>
<evidence type="ECO:0000313" key="1">
    <source>
        <dbReference type="EMBL" id="KAJ1532343.1"/>
    </source>
</evidence>
<dbReference type="InterPro" id="IPR012340">
    <property type="entry name" value="NA-bd_OB-fold"/>
</dbReference>
<sequence>MAPPSPEKCHPTSPTLSQCSPLCEVGGQDLTYCHAGEDATTDFKSLLDDDIVSQSQISNNDNSFDFDLGSSIVDTSINSCSSRDSGVQPVNRPFVPSSVEEISLVASLDRWSNCNVRVIGKVSPIANSDYWTLVSIGEEGGPFSVAVDMGLISRYPSPDLQVQVFGEIHMCESNPVIQAKFFRDFSSVDIFFYNKGLEVVKKYAPHFIGEKRRVQPSVDTEQLNTMLQHSLNF</sequence>
<protein>
    <submittedName>
        <fullName evidence="1">Uncharacterized protein</fullName>
    </submittedName>
</protein>
<evidence type="ECO:0000313" key="2">
    <source>
        <dbReference type="Proteomes" id="UP001075354"/>
    </source>
</evidence>
<comment type="caution">
    <text evidence="1">The sequence shown here is derived from an EMBL/GenBank/DDBJ whole genome shotgun (WGS) entry which is preliminary data.</text>
</comment>
<organism evidence="1 2">
    <name type="scientific">Megalurothrips usitatus</name>
    <name type="common">bean blossom thrips</name>
    <dbReference type="NCBI Taxonomy" id="439358"/>
    <lineage>
        <taxon>Eukaryota</taxon>
        <taxon>Metazoa</taxon>
        <taxon>Ecdysozoa</taxon>
        <taxon>Arthropoda</taxon>
        <taxon>Hexapoda</taxon>
        <taxon>Insecta</taxon>
        <taxon>Pterygota</taxon>
        <taxon>Neoptera</taxon>
        <taxon>Paraneoptera</taxon>
        <taxon>Thysanoptera</taxon>
        <taxon>Terebrantia</taxon>
        <taxon>Thripoidea</taxon>
        <taxon>Thripidae</taxon>
        <taxon>Megalurothrips</taxon>
    </lineage>
</organism>
<dbReference type="Gene3D" id="2.40.50.140">
    <property type="entry name" value="Nucleic acid-binding proteins"/>
    <property type="match status" value="1"/>
</dbReference>
<reference evidence="1" key="1">
    <citation type="submission" date="2022-12" db="EMBL/GenBank/DDBJ databases">
        <title>Chromosome-level genome assembly of the bean flower thrips Megalurothrips usitatus.</title>
        <authorList>
            <person name="Ma L."/>
            <person name="Liu Q."/>
            <person name="Li H."/>
            <person name="Cai W."/>
        </authorList>
    </citation>
    <scope>NUCLEOTIDE SEQUENCE</scope>
    <source>
        <strain evidence="1">Cailab_2022a</strain>
    </source>
</reference>